<reference evidence="1 2" key="1">
    <citation type="journal article" date="2019" name="Int. J. Syst. Evol. Microbiol.">
        <title>The Global Catalogue of Microorganisms (GCM) 10K type strain sequencing project: providing services to taxonomists for standard genome sequencing and annotation.</title>
        <authorList>
            <consortium name="The Broad Institute Genomics Platform"/>
            <consortium name="The Broad Institute Genome Sequencing Center for Infectious Disease"/>
            <person name="Wu L."/>
            <person name="Ma J."/>
        </authorList>
    </citation>
    <scope>NUCLEOTIDE SEQUENCE [LARGE SCALE GENOMIC DNA]</scope>
    <source>
        <strain evidence="1 2">CGMCC 1.12237</strain>
    </source>
</reference>
<sequence length="429" mass="45931">MTRNTNRRRFLKGCALGVGLAGLGSATASAQQASLTPDDFLNAIARQDFIDAVQSVSFESDPSLDQYAVLADPAQGFPIDGDDYGVLSSGVAADIFGEATDFSSFGYGTPAEQYPGGGLQAFDVAEVTIEFTVPPGVTGVNFDYRYATEEIPSFVGSEFQDFFTATLAGPDDYEELITVLPDGTDLTVDNVVDYANVPGGSSESPTPPFPDPDDTKFNSVTQLFAAQNAESFADMGLTGETLTLELRLGDGSDSIYDTAAFVDNLTFGAPSGEEPGSEIEVVVPYQVDFVEGPPNQQLGEDDDDFYGRQNRLIQYAHGNKDGVTKRDTYINSLDESVRECVSYDPIQVNGDTARVDFTVADGCELELSLVSYTLPNEEFSFETADEQELAGSTTDTFGPGDWTIQVPLPTETQEVDDAESLAAGPFESI</sequence>
<dbReference type="Proteomes" id="UP001596201">
    <property type="component" value="Unassembled WGS sequence"/>
</dbReference>
<gene>
    <name evidence="1" type="ORF">ACFPJ5_12235</name>
</gene>
<dbReference type="InterPro" id="IPR006311">
    <property type="entry name" value="TAT_signal"/>
</dbReference>
<protein>
    <submittedName>
        <fullName evidence="1">Choice-of-anchor L domain-containing protein</fullName>
    </submittedName>
</protein>
<dbReference type="InterPro" id="IPR019546">
    <property type="entry name" value="TAT_signal_bac_arc"/>
</dbReference>
<dbReference type="EMBL" id="JBHSKX010000002">
    <property type="protein sequence ID" value="MFC5367703.1"/>
    <property type="molecule type" value="Genomic_DNA"/>
</dbReference>
<accession>A0ABD5RCJ8</accession>
<evidence type="ECO:0000313" key="1">
    <source>
        <dbReference type="EMBL" id="MFC5367703.1"/>
    </source>
</evidence>
<dbReference type="PROSITE" id="PS51318">
    <property type="entry name" value="TAT"/>
    <property type="match status" value="1"/>
</dbReference>
<dbReference type="AlphaFoldDB" id="A0ABD5RCJ8"/>
<organism evidence="1 2">
    <name type="scientific">Salinirubrum litoreum</name>
    <dbReference type="NCBI Taxonomy" id="1126234"/>
    <lineage>
        <taxon>Archaea</taxon>
        <taxon>Methanobacteriati</taxon>
        <taxon>Methanobacteriota</taxon>
        <taxon>Stenosarchaea group</taxon>
        <taxon>Halobacteria</taxon>
        <taxon>Halobacteriales</taxon>
        <taxon>Haloferacaceae</taxon>
        <taxon>Salinirubrum</taxon>
    </lineage>
</organism>
<dbReference type="InterPro" id="IPR049804">
    <property type="entry name" value="Choice_anch_L"/>
</dbReference>
<dbReference type="NCBIfam" id="TIGR01409">
    <property type="entry name" value="TAT_signal_seq"/>
    <property type="match status" value="1"/>
</dbReference>
<name>A0ABD5RCJ8_9EURY</name>
<comment type="caution">
    <text evidence="1">The sequence shown here is derived from an EMBL/GenBank/DDBJ whole genome shotgun (WGS) entry which is preliminary data.</text>
</comment>
<keyword evidence="2" id="KW-1185">Reference proteome</keyword>
<proteinExistence type="predicted"/>
<evidence type="ECO:0000313" key="2">
    <source>
        <dbReference type="Proteomes" id="UP001596201"/>
    </source>
</evidence>
<dbReference type="NCBIfam" id="NF038133">
    <property type="entry name" value="choice_anch_L"/>
    <property type="match status" value="1"/>
</dbReference>
<dbReference type="RefSeq" id="WP_227229948.1">
    <property type="nucleotide sequence ID" value="NZ_JAJCVJ010000002.1"/>
</dbReference>